<gene>
    <name evidence="1" type="ORF">PUN28_013874</name>
</gene>
<reference evidence="1 2" key="1">
    <citation type="submission" date="2023-03" db="EMBL/GenBank/DDBJ databases">
        <title>High recombination rates correlate with genetic variation in Cardiocondyla obscurior ants.</title>
        <authorList>
            <person name="Errbii M."/>
        </authorList>
    </citation>
    <scope>NUCLEOTIDE SEQUENCE [LARGE SCALE GENOMIC DNA]</scope>
    <source>
        <strain evidence="1">Alpha-2009</strain>
        <tissue evidence="1">Whole body</tissue>
    </source>
</reference>
<organism evidence="1 2">
    <name type="scientific">Cardiocondyla obscurior</name>
    <dbReference type="NCBI Taxonomy" id="286306"/>
    <lineage>
        <taxon>Eukaryota</taxon>
        <taxon>Metazoa</taxon>
        <taxon>Ecdysozoa</taxon>
        <taxon>Arthropoda</taxon>
        <taxon>Hexapoda</taxon>
        <taxon>Insecta</taxon>
        <taxon>Pterygota</taxon>
        <taxon>Neoptera</taxon>
        <taxon>Endopterygota</taxon>
        <taxon>Hymenoptera</taxon>
        <taxon>Apocrita</taxon>
        <taxon>Aculeata</taxon>
        <taxon>Formicoidea</taxon>
        <taxon>Formicidae</taxon>
        <taxon>Myrmicinae</taxon>
        <taxon>Cardiocondyla</taxon>
    </lineage>
</organism>
<evidence type="ECO:0000313" key="2">
    <source>
        <dbReference type="Proteomes" id="UP001430953"/>
    </source>
</evidence>
<dbReference type="AlphaFoldDB" id="A0AAW2F7T1"/>
<protein>
    <recommendedName>
        <fullName evidence="3">Secreted protein</fullName>
    </recommendedName>
</protein>
<dbReference type="EMBL" id="JADYXP020000014">
    <property type="protein sequence ID" value="KAL0110581.1"/>
    <property type="molecule type" value="Genomic_DNA"/>
</dbReference>
<sequence length="86" mass="9809">MIHSSAWKPCSASASCILMAQRLAPEDGTPSVQREGRVVRALSKLLQICSCYLGRCIFRNAVFQSRFFFFFFVKEKEIRVVSIDKT</sequence>
<evidence type="ECO:0000313" key="1">
    <source>
        <dbReference type="EMBL" id="KAL0110581.1"/>
    </source>
</evidence>
<proteinExistence type="predicted"/>
<keyword evidence="2" id="KW-1185">Reference proteome</keyword>
<evidence type="ECO:0008006" key="3">
    <source>
        <dbReference type="Google" id="ProtNLM"/>
    </source>
</evidence>
<accession>A0AAW2F7T1</accession>
<name>A0AAW2F7T1_9HYME</name>
<dbReference type="Proteomes" id="UP001430953">
    <property type="component" value="Unassembled WGS sequence"/>
</dbReference>
<comment type="caution">
    <text evidence="1">The sequence shown here is derived from an EMBL/GenBank/DDBJ whole genome shotgun (WGS) entry which is preliminary data.</text>
</comment>